<comment type="caution">
    <text evidence="1">The sequence shown here is derived from an EMBL/GenBank/DDBJ whole genome shotgun (WGS) entry which is preliminary data.</text>
</comment>
<evidence type="ECO:0000313" key="1">
    <source>
        <dbReference type="EMBL" id="CAF96763.1"/>
    </source>
</evidence>
<sequence length="129" mass="14836">MAADRQPDWLSCLPPSWSYGVTRDGRIFFSEVNMTRGRGSAEPRCSLSRRILLSLSFSDFSFHLSPVFFHQQRRSEEQHLVASRDWRGCGHRAQENSRFADRMGGRIHVRGGALLHQVSSNVERGMRRC</sequence>
<proteinExistence type="predicted"/>
<name>Q4SRG9_TETNG</name>
<dbReference type="AlphaFoldDB" id="Q4SRG9"/>
<protein>
    <submittedName>
        <fullName evidence="1">(spotted green pufferfish) hypothetical protein</fullName>
    </submittedName>
</protein>
<reference evidence="1" key="1">
    <citation type="journal article" date="2004" name="Nature">
        <title>Genome duplication in the teleost fish Tetraodon nigroviridis reveals the early vertebrate proto-karyotype.</title>
        <authorList>
            <person name="Jaillon O."/>
            <person name="Aury J.-M."/>
            <person name="Brunet F."/>
            <person name="Petit J.-L."/>
            <person name="Stange-Thomann N."/>
            <person name="Mauceli E."/>
            <person name="Bouneau L."/>
            <person name="Fischer C."/>
            <person name="Ozouf-Costaz C."/>
            <person name="Bernot A."/>
            <person name="Nicaud S."/>
            <person name="Jaffe D."/>
            <person name="Fisher S."/>
            <person name="Lutfalla G."/>
            <person name="Dossat C."/>
            <person name="Segurens B."/>
            <person name="Dasilva C."/>
            <person name="Salanoubat M."/>
            <person name="Levy M."/>
            <person name="Boudet N."/>
            <person name="Castellano S."/>
            <person name="Anthouard V."/>
            <person name="Jubin C."/>
            <person name="Castelli V."/>
            <person name="Katinka M."/>
            <person name="Vacherie B."/>
            <person name="Biemont C."/>
            <person name="Skalli Z."/>
            <person name="Cattolico L."/>
            <person name="Poulain J."/>
            <person name="De Berardinis V."/>
            <person name="Cruaud C."/>
            <person name="Duprat S."/>
            <person name="Brottier P."/>
            <person name="Coutanceau J.-P."/>
            <person name="Gouzy J."/>
            <person name="Parra G."/>
            <person name="Lardier G."/>
            <person name="Chapple C."/>
            <person name="McKernan K.J."/>
            <person name="McEwan P."/>
            <person name="Bosak S."/>
            <person name="Kellis M."/>
            <person name="Volff J.-N."/>
            <person name="Guigo R."/>
            <person name="Zody M.C."/>
            <person name="Mesirov J."/>
            <person name="Lindblad-Toh K."/>
            <person name="Birren B."/>
            <person name="Nusbaum C."/>
            <person name="Kahn D."/>
            <person name="Robinson-Rechavi M."/>
            <person name="Laudet V."/>
            <person name="Schachter V."/>
            <person name="Quetier F."/>
            <person name="Saurin W."/>
            <person name="Scarpelli C."/>
            <person name="Wincker P."/>
            <person name="Lander E.S."/>
            <person name="Weissenbach J."/>
            <person name="Roest Crollius H."/>
        </authorList>
    </citation>
    <scope>NUCLEOTIDE SEQUENCE [LARGE SCALE GENOMIC DNA]</scope>
</reference>
<organism evidence="1">
    <name type="scientific">Tetraodon nigroviridis</name>
    <name type="common">Spotted green pufferfish</name>
    <name type="synonym">Chelonodon nigroviridis</name>
    <dbReference type="NCBI Taxonomy" id="99883"/>
    <lineage>
        <taxon>Eukaryota</taxon>
        <taxon>Metazoa</taxon>
        <taxon>Chordata</taxon>
        <taxon>Craniata</taxon>
        <taxon>Vertebrata</taxon>
        <taxon>Euteleostomi</taxon>
        <taxon>Actinopterygii</taxon>
        <taxon>Neopterygii</taxon>
        <taxon>Teleostei</taxon>
        <taxon>Neoteleostei</taxon>
        <taxon>Acanthomorphata</taxon>
        <taxon>Eupercaria</taxon>
        <taxon>Tetraodontiformes</taxon>
        <taxon>Tetradontoidea</taxon>
        <taxon>Tetraodontidae</taxon>
        <taxon>Tetraodon</taxon>
    </lineage>
</organism>
<gene>
    <name evidence="1" type="ORF">GSTENG00013917001</name>
</gene>
<dbReference type="EMBL" id="CAAE01014526">
    <property type="protein sequence ID" value="CAF96763.1"/>
    <property type="molecule type" value="Genomic_DNA"/>
</dbReference>
<reference evidence="1" key="2">
    <citation type="submission" date="2004-02" db="EMBL/GenBank/DDBJ databases">
        <authorList>
            <consortium name="Genoscope"/>
            <consortium name="Whitehead Institute Centre for Genome Research"/>
        </authorList>
    </citation>
    <scope>NUCLEOTIDE SEQUENCE</scope>
</reference>
<accession>Q4SRG9</accession>
<dbReference type="KEGG" id="tng:GSTEN00013917G001"/>